<keyword evidence="4" id="KW-1185">Reference proteome</keyword>
<dbReference type="OrthoDB" id="10377878at2759"/>
<accession>F4RI37</accession>
<name>F4RI37_MELLP</name>
<reference evidence="4" key="1">
    <citation type="journal article" date="2011" name="Proc. Natl. Acad. Sci. U.S.A.">
        <title>Obligate biotrophy features unraveled by the genomic analysis of rust fungi.</title>
        <authorList>
            <person name="Duplessis S."/>
            <person name="Cuomo C.A."/>
            <person name="Lin Y.-C."/>
            <person name="Aerts A."/>
            <person name="Tisserant E."/>
            <person name="Veneault-Fourrey C."/>
            <person name="Joly D.L."/>
            <person name="Hacquard S."/>
            <person name="Amselem J."/>
            <person name="Cantarel B.L."/>
            <person name="Chiu R."/>
            <person name="Coutinho P.M."/>
            <person name="Feau N."/>
            <person name="Field M."/>
            <person name="Frey P."/>
            <person name="Gelhaye E."/>
            <person name="Goldberg J."/>
            <person name="Grabherr M.G."/>
            <person name="Kodira C.D."/>
            <person name="Kohler A."/>
            <person name="Kuees U."/>
            <person name="Lindquist E.A."/>
            <person name="Lucas S.M."/>
            <person name="Mago R."/>
            <person name="Mauceli E."/>
            <person name="Morin E."/>
            <person name="Murat C."/>
            <person name="Pangilinan J.L."/>
            <person name="Park R."/>
            <person name="Pearson M."/>
            <person name="Quesneville H."/>
            <person name="Rouhier N."/>
            <person name="Sakthikumar S."/>
            <person name="Salamov A.A."/>
            <person name="Schmutz J."/>
            <person name="Selles B."/>
            <person name="Shapiro H."/>
            <person name="Tanguay P."/>
            <person name="Tuskan G.A."/>
            <person name="Henrissat B."/>
            <person name="Van de Peer Y."/>
            <person name="Rouze P."/>
            <person name="Ellis J.G."/>
            <person name="Dodds P.N."/>
            <person name="Schein J.E."/>
            <person name="Zhong S."/>
            <person name="Hamelin R.C."/>
            <person name="Grigoriev I.V."/>
            <person name="Szabo L.J."/>
            <person name="Martin F."/>
        </authorList>
    </citation>
    <scope>NUCLEOTIDE SEQUENCE [LARGE SCALE GENOMIC DNA]</scope>
    <source>
        <strain evidence="4">98AG31 / pathotype 3-4-7</strain>
    </source>
</reference>
<dbReference type="Proteomes" id="UP000001072">
    <property type="component" value="Unassembled WGS sequence"/>
</dbReference>
<sequence length="195" mass="21742">MHSSSLQQTLLMVILLVTVICASPFPNPQNDVNTPVENPTLANQINSSPPPTEQKTEDEENKEPADHKKALSELISNNIDVARLNQIVKKLSQNELSSEEIIGLAQNGTKIEFQQTKHRTYLSEHPLDQSKREENDQASEKLGPIIEQIQQHFNDIANDPSQVKPNLAEIIRLRSEALPLAMIIISNVLSNGTRT</sequence>
<dbReference type="HOGENOM" id="CLU_1235271_0_0_1"/>
<dbReference type="InParanoid" id="F4RI37"/>
<evidence type="ECO:0000313" key="3">
    <source>
        <dbReference type="EMBL" id="EGG07932.1"/>
    </source>
</evidence>
<feature type="region of interest" description="Disordered" evidence="1">
    <location>
        <begin position="27"/>
        <end position="67"/>
    </location>
</feature>
<protein>
    <submittedName>
        <fullName evidence="3">Secreted protein</fullName>
    </submittedName>
</protein>
<dbReference type="AlphaFoldDB" id="F4RI37"/>
<feature type="compositionally biased region" description="Polar residues" evidence="1">
    <location>
        <begin position="28"/>
        <end position="47"/>
    </location>
</feature>
<feature type="signal peptide" evidence="2">
    <location>
        <begin position="1"/>
        <end position="22"/>
    </location>
</feature>
<dbReference type="EMBL" id="GL883102">
    <property type="protein sequence ID" value="EGG07932.1"/>
    <property type="molecule type" value="Genomic_DNA"/>
</dbReference>
<feature type="chain" id="PRO_5003321619" evidence="2">
    <location>
        <begin position="23"/>
        <end position="195"/>
    </location>
</feature>
<gene>
    <name evidence="3" type="ORF">MELLADRAFT_105428</name>
</gene>
<proteinExistence type="predicted"/>
<evidence type="ECO:0000256" key="1">
    <source>
        <dbReference type="SAM" id="MobiDB-lite"/>
    </source>
</evidence>
<dbReference type="GeneID" id="18922598"/>
<dbReference type="VEuPathDB" id="FungiDB:MELLADRAFT_105428"/>
<evidence type="ECO:0000313" key="4">
    <source>
        <dbReference type="Proteomes" id="UP000001072"/>
    </source>
</evidence>
<dbReference type="RefSeq" id="XP_007408697.1">
    <property type="nucleotide sequence ID" value="XM_007408635.1"/>
</dbReference>
<evidence type="ECO:0000256" key="2">
    <source>
        <dbReference type="SAM" id="SignalP"/>
    </source>
</evidence>
<organism evidence="4">
    <name type="scientific">Melampsora larici-populina (strain 98AG31 / pathotype 3-4-7)</name>
    <name type="common">Poplar leaf rust fungus</name>
    <dbReference type="NCBI Taxonomy" id="747676"/>
    <lineage>
        <taxon>Eukaryota</taxon>
        <taxon>Fungi</taxon>
        <taxon>Dikarya</taxon>
        <taxon>Basidiomycota</taxon>
        <taxon>Pucciniomycotina</taxon>
        <taxon>Pucciniomycetes</taxon>
        <taxon>Pucciniales</taxon>
        <taxon>Melampsoraceae</taxon>
        <taxon>Melampsora</taxon>
    </lineage>
</organism>
<dbReference type="KEGG" id="mlr:MELLADRAFT_105428"/>
<keyword evidence="2" id="KW-0732">Signal</keyword>